<organism evidence="1">
    <name type="scientific">uncultured organism HF10_3D09</name>
    <dbReference type="NCBI Taxonomy" id="357603"/>
    <lineage>
        <taxon>unclassified sequences</taxon>
        <taxon>environmental samples</taxon>
    </lineage>
</organism>
<sequence>MWEHRAVSHNQFKESGRITPTETYVQLMDKVEDAVKEAQKMPFDHEEFLKYIPTQGPWEPIHETDDTKGDPRTRYIGPGRPKLLNTNLILGSTWIESERFKFERRISTLSDFLKQKTVVNANMWTPKQLVTTQTFFFCSTGDEERLGGSMLTGETVSGNHPFLGTGGEEDGVSEWEPILWGLGHRGVVPDSDPQDKVYYPSLMHRGVAFNNRLGWIRYSPAGFGKDASGYLMTKPTTWIHPAVDGNRDTATSFNLLVNLPDRRISFGEEGITDVYMTTGKTSLYTMMGMMSSSTVRQMFGAGSEMVPLEFHCIEPGLDEWIKNASDEDKYARLFEVTACLGYMLTDPKVGSLGGAAKRRRLLMYPHDQGNLLTCVNASQVADHALKSNYAATVFTKLDQADFMNRVARRYKAYADLVTASDFAKGARWISQAMIGGDKILGPNVHSILAVRGYDILNLDEYMESFNDVSAAPERLIRRVVQSVATNALKTLFPMDMLGESSGAQPFSHIFAPAGNSEQALVYYTDIRFLVPTSIDKLRMITGSRGADRGRMREAYGQMTGADPMTGLSIIDLCLPFLADMGEESWQTGTGLNEDEIIVEVTMAVNPAIVWKNLLEPTTNEVFDLPKGKKGTSANVWGDMFMSNEPLHEKMVKDGQGHYLNLLRLCYHWSHDKSKEIHGL</sequence>
<proteinExistence type="predicted"/>
<accession>Q2Q0D2</accession>
<protein>
    <submittedName>
        <fullName evidence="1">Uncharacterized protein</fullName>
    </submittedName>
</protein>
<evidence type="ECO:0000313" key="1">
    <source>
        <dbReference type="EMBL" id="ABB82998.1"/>
    </source>
</evidence>
<reference evidence="1" key="1">
    <citation type="journal article" date="2006" name="Nature">
        <title>Proteorhodopsin lateral gene transfer between marine planktonic Bacteria and Archaea.</title>
        <authorList>
            <person name="Frigaard N.U."/>
            <person name="Martinez A."/>
            <person name="Mincer T.J."/>
            <person name="DeLong E.F."/>
        </authorList>
    </citation>
    <scope>NUCLEOTIDE SEQUENCE</scope>
</reference>
<name>Q2Q0D2_9ZZZZ</name>
<dbReference type="AlphaFoldDB" id="Q2Q0D2"/>
<dbReference type="EMBL" id="DQ257435">
    <property type="protein sequence ID" value="ABB82998.1"/>
    <property type="molecule type" value="Genomic_DNA"/>
</dbReference>